<proteinExistence type="predicted"/>
<name>A0A9J6EAP3_RHIMP</name>
<sequence length="190" mass="20702">MSEPTVQAPANESKNDGSLWESPSPNDKPSEPFPSGPYRCASHLGMFVTLFELRDVQAKIDSLGVDCVEATLEAEAKNLGGYMVGLQCILKKDDQGEISASFVLCLHCGEWDTYMDWPFAKKLTVVLSHVDGLEKDIRLPISATDESDVIKKPAPGSCNKGHQSDPLSWKAIKSAGLVFNGTLYVNVELE</sequence>
<dbReference type="Proteomes" id="UP000821866">
    <property type="component" value="Chromosome 3"/>
</dbReference>
<evidence type="ECO:0000313" key="4">
    <source>
        <dbReference type="Proteomes" id="UP000821866"/>
    </source>
</evidence>
<dbReference type="EMBL" id="JABSTU010000005">
    <property type="protein sequence ID" value="KAH8031402.1"/>
    <property type="molecule type" value="Genomic_DNA"/>
</dbReference>
<dbReference type="InterPro" id="IPR049342">
    <property type="entry name" value="TRAF1-6_MATH_dom"/>
</dbReference>
<comment type="caution">
    <text evidence="3">The sequence shown here is derived from an EMBL/GenBank/DDBJ whole genome shotgun (WGS) entry which is preliminary data.</text>
</comment>
<dbReference type="Gene3D" id="2.60.210.10">
    <property type="entry name" value="Apoptosis, Tumor Necrosis Factor Receptor Associated Protein 2, Chain A"/>
    <property type="match status" value="1"/>
</dbReference>
<dbReference type="InterPro" id="IPR008974">
    <property type="entry name" value="TRAF-like"/>
</dbReference>
<dbReference type="Pfam" id="PF21355">
    <property type="entry name" value="TRAF-mep_MATH"/>
    <property type="match status" value="1"/>
</dbReference>
<evidence type="ECO:0000313" key="3">
    <source>
        <dbReference type="EMBL" id="KAH8031402.1"/>
    </source>
</evidence>
<reference evidence="3" key="1">
    <citation type="journal article" date="2020" name="Cell">
        <title>Large-Scale Comparative Analyses of Tick Genomes Elucidate Their Genetic Diversity and Vector Capacities.</title>
        <authorList>
            <consortium name="Tick Genome and Microbiome Consortium (TIGMIC)"/>
            <person name="Jia N."/>
            <person name="Wang J."/>
            <person name="Shi W."/>
            <person name="Du L."/>
            <person name="Sun Y."/>
            <person name="Zhan W."/>
            <person name="Jiang J.F."/>
            <person name="Wang Q."/>
            <person name="Zhang B."/>
            <person name="Ji P."/>
            <person name="Bell-Sakyi L."/>
            <person name="Cui X.M."/>
            <person name="Yuan T.T."/>
            <person name="Jiang B.G."/>
            <person name="Yang W.F."/>
            <person name="Lam T.T."/>
            <person name="Chang Q.C."/>
            <person name="Ding S.J."/>
            <person name="Wang X.J."/>
            <person name="Zhu J.G."/>
            <person name="Ruan X.D."/>
            <person name="Zhao L."/>
            <person name="Wei J.T."/>
            <person name="Ye R.Z."/>
            <person name="Que T.C."/>
            <person name="Du C.H."/>
            <person name="Zhou Y.H."/>
            <person name="Cheng J.X."/>
            <person name="Dai P.F."/>
            <person name="Guo W.B."/>
            <person name="Han X.H."/>
            <person name="Huang E.J."/>
            <person name="Li L.F."/>
            <person name="Wei W."/>
            <person name="Gao Y.C."/>
            <person name="Liu J.Z."/>
            <person name="Shao H.Z."/>
            <person name="Wang X."/>
            <person name="Wang C.C."/>
            <person name="Yang T.C."/>
            <person name="Huo Q.B."/>
            <person name="Li W."/>
            <person name="Chen H.Y."/>
            <person name="Chen S.E."/>
            <person name="Zhou L.G."/>
            <person name="Ni X.B."/>
            <person name="Tian J.H."/>
            <person name="Sheng Y."/>
            <person name="Liu T."/>
            <person name="Pan Y.S."/>
            <person name="Xia L.Y."/>
            <person name="Li J."/>
            <person name="Zhao F."/>
            <person name="Cao W.C."/>
        </authorList>
    </citation>
    <scope>NUCLEOTIDE SEQUENCE</scope>
    <source>
        <strain evidence="3">Rmic-2018</strain>
    </source>
</reference>
<organism evidence="3 4">
    <name type="scientific">Rhipicephalus microplus</name>
    <name type="common">Cattle tick</name>
    <name type="synonym">Boophilus microplus</name>
    <dbReference type="NCBI Taxonomy" id="6941"/>
    <lineage>
        <taxon>Eukaryota</taxon>
        <taxon>Metazoa</taxon>
        <taxon>Ecdysozoa</taxon>
        <taxon>Arthropoda</taxon>
        <taxon>Chelicerata</taxon>
        <taxon>Arachnida</taxon>
        <taxon>Acari</taxon>
        <taxon>Parasitiformes</taxon>
        <taxon>Ixodida</taxon>
        <taxon>Ixodoidea</taxon>
        <taxon>Ixodidae</taxon>
        <taxon>Rhipicephalinae</taxon>
        <taxon>Rhipicephalus</taxon>
        <taxon>Boophilus</taxon>
    </lineage>
</organism>
<feature type="compositionally biased region" description="Polar residues" evidence="1">
    <location>
        <begin position="1"/>
        <end position="12"/>
    </location>
</feature>
<feature type="domain" description="TRAF1-6 MATH" evidence="2">
    <location>
        <begin position="81"/>
        <end position="184"/>
    </location>
</feature>
<accession>A0A9J6EAP3</accession>
<feature type="region of interest" description="Disordered" evidence="1">
    <location>
        <begin position="1"/>
        <end position="34"/>
    </location>
</feature>
<gene>
    <name evidence="3" type="ORF">HPB51_017174</name>
</gene>
<reference evidence="3" key="2">
    <citation type="submission" date="2021-09" db="EMBL/GenBank/DDBJ databases">
        <authorList>
            <person name="Jia N."/>
            <person name="Wang J."/>
            <person name="Shi W."/>
            <person name="Du L."/>
            <person name="Sun Y."/>
            <person name="Zhan W."/>
            <person name="Jiang J."/>
            <person name="Wang Q."/>
            <person name="Zhang B."/>
            <person name="Ji P."/>
            <person name="Sakyi L.B."/>
            <person name="Cui X."/>
            <person name="Yuan T."/>
            <person name="Jiang B."/>
            <person name="Yang W."/>
            <person name="Lam T.T.-Y."/>
            <person name="Chang Q."/>
            <person name="Ding S."/>
            <person name="Wang X."/>
            <person name="Zhu J."/>
            <person name="Ruan X."/>
            <person name="Zhao L."/>
            <person name="Wei J."/>
            <person name="Que T."/>
            <person name="Du C."/>
            <person name="Cheng J."/>
            <person name="Dai P."/>
            <person name="Han X."/>
            <person name="Huang E."/>
            <person name="Gao Y."/>
            <person name="Liu J."/>
            <person name="Shao H."/>
            <person name="Ye R."/>
            <person name="Li L."/>
            <person name="Wei W."/>
            <person name="Wang X."/>
            <person name="Wang C."/>
            <person name="Huo Q."/>
            <person name="Li W."/>
            <person name="Guo W."/>
            <person name="Chen H."/>
            <person name="Chen S."/>
            <person name="Zhou L."/>
            <person name="Zhou L."/>
            <person name="Ni X."/>
            <person name="Tian J."/>
            <person name="Zhou Y."/>
            <person name="Sheng Y."/>
            <person name="Liu T."/>
            <person name="Pan Y."/>
            <person name="Xia L."/>
            <person name="Li J."/>
            <person name="Zhao F."/>
            <person name="Cao W."/>
        </authorList>
    </citation>
    <scope>NUCLEOTIDE SEQUENCE</scope>
    <source>
        <strain evidence="3">Rmic-2018</strain>
        <tissue evidence="3">Larvae</tissue>
    </source>
</reference>
<keyword evidence="4" id="KW-1185">Reference proteome</keyword>
<dbReference type="AlphaFoldDB" id="A0A9J6EAP3"/>
<evidence type="ECO:0000256" key="1">
    <source>
        <dbReference type="SAM" id="MobiDB-lite"/>
    </source>
</evidence>
<evidence type="ECO:0000259" key="2">
    <source>
        <dbReference type="Pfam" id="PF21355"/>
    </source>
</evidence>
<dbReference type="VEuPathDB" id="VectorBase:LOC119163766"/>
<protein>
    <recommendedName>
        <fullName evidence="2">TRAF1-6 MATH domain-containing protein</fullName>
    </recommendedName>
</protein>